<evidence type="ECO:0000313" key="4">
    <source>
        <dbReference type="Proteomes" id="UP001465976"/>
    </source>
</evidence>
<sequence>MTSMQPRPKRTAPDSSNGLTSSLSTYPFPPPPSPSKRRKNQHHNGSWRGWTDLPLELILETFALLDMPELLALIRVNRLFRSILTSKIAESIWTDEMKRLKCPPIPSSMGVFEFVGLLLRRETRCQQCGGRGLIEPTYIIRKQLCRRCFRNRFTTESSAKAALGSIRAHPRVLELVPSMRGDDGLLRYSVDYLVEVLGFMKKGYPRDLLRAQYFEVVKFSADCTAWRTQWDAKKASDAVDRRRLNIAFNLYELGFNPLDFEAIGDHPLVNTQGKLHNRDWVDHIFPQLVPLIARSRIVRMFRGKALDVAMKRRLHDFGIFYSTMRECVSVQLRRTLPNAQAVSLLPICRDRIIQPDKVVVTGETFEERAGYILQDIRAWLETQLKVFQGLVAEQIPDLERISKSYKLKSPSVWPVGDQSLELAIGYYICAQCQHPCITAREAIAHINNQITCKPSTELNPTQAFHYQPSPTVFSLLRLCGLPADTTTDHLDQLNLVFHCVTCVTSPYYGDWRGCVEHGFYHHGPPKYERASRRDLVPDRYIPRRWSCSHCGLHSGIGETRERVERHVQNL</sequence>
<dbReference type="CDD" id="cd09917">
    <property type="entry name" value="F-box_SF"/>
    <property type="match status" value="1"/>
</dbReference>
<evidence type="ECO:0000313" key="3">
    <source>
        <dbReference type="EMBL" id="KAL0579564.1"/>
    </source>
</evidence>
<feature type="domain" description="F-box" evidence="2">
    <location>
        <begin position="47"/>
        <end position="96"/>
    </location>
</feature>
<name>A0ABR3FVN2_9AGAR</name>
<dbReference type="EMBL" id="JBAHYK010000055">
    <property type="protein sequence ID" value="KAL0579564.1"/>
    <property type="molecule type" value="Genomic_DNA"/>
</dbReference>
<dbReference type="InterPro" id="IPR036047">
    <property type="entry name" value="F-box-like_dom_sf"/>
</dbReference>
<dbReference type="PROSITE" id="PS50181">
    <property type="entry name" value="FBOX"/>
    <property type="match status" value="1"/>
</dbReference>
<gene>
    <name evidence="3" type="ORF">V5O48_002444</name>
</gene>
<dbReference type="Proteomes" id="UP001465976">
    <property type="component" value="Unassembled WGS sequence"/>
</dbReference>
<organism evidence="3 4">
    <name type="scientific">Marasmius crinis-equi</name>
    <dbReference type="NCBI Taxonomy" id="585013"/>
    <lineage>
        <taxon>Eukaryota</taxon>
        <taxon>Fungi</taxon>
        <taxon>Dikarya</taxon>
        <taxon>Basidiomycota</taxon>
        <taxon>Agaricomycotina</taxon>
        <taxon>Agaricomycetes</taxon>
        <taxon>Agaricomycetidae</taxon>
        <taxon>Agaricales</taxon>
        <taxon>Marasmiineae</taxon>
        <taxon>Marasmiaceae</taxon>
        <taxon>Marasmius</taxon>
    </lineage>
</organism>
<protein>
    <recommendedName>
        <fullName evidence="2">F-box domain-containing protein</fullName>
    </recommendedName>
</protein>
<dbReference type="InterPro" id="IPR001810">
    <property type="entry name" value="F-box_dom"/>
</dbReference>
<proteinExistence type="predicted"/>
<dbReference type="SUPFAM" id="SSF81383">
    <property type="entry name" value="F-box domain"/>
    <property type="match status" value="1"/>
</dbReference>
<evidence type="ECO:0000259" key="2">
    <source>
        <dbReference type="PROSITE" id="PS50181"/>
    </source>
</evidence>
<reference evidence="3 4" key="1">
    <citation type="submission" date="2024-02" db="EMBL/GenBank/DDBJ databases">
        <title>A draft genome for the cacao thread blight pathogen Marasmius crinis-equi.</title>
        <authorList>
            <person name="Cohen S.P."/>
            <person name="Baruah I.K."/>
            <person name="Amoako-Attah I."/>
            <person name="Bukari Y."/>
            <person name="Meinhardt L.W."/>
            <person name="Bailey B.A."/>
        </authorList>
    </citation>
    <scope>NUCLEOTIDE SEQUENCE [LARGE SCALE GENOMIC DNA]</scope>
    <source>
        <strain evidence="3 4">GH-76</strain>
    </source>
</reference>
<keyword evidence="4" id="KW-1185">Reference proteome</keyword>
<evidence type="ECO:0000256" key="1">
    <source>
        <dbReference type="SAM" id="MobiDB-lite"/>
    </source>
</evidence>
<accession>A0ABR3FVN2</accession>
<dbReference type="Pfam" id="PF00646">
    <property type="entry name" value="F-box"/>
    <property type="match status" value="1"/>
</dbReference>
<feature type="region of interest" description="Disordered" evidence="1">
    <location>
        <begin position="1"/>
        <end position="44"/>
    </location>
</feature>
<comment type="caution">
    <text evidence="3">The sequence shown here is derived from an EMBL/GenBank/DDBJ whole genome shotgun (WGS) entry which is preliminary data.</text>
</comment>